<keyword evidence="1" id="KW-0732">Signal</keyword>
<dbReference type="EMBL" id="CP140152">
    <property type="protein sequence ID" value="WQH05226.1"/>
    <property type="molecule type" value="Genomic_DNA"/>
</dbReference>
<organism evidence="3 4">
    <name type="scientific">Duganella zoogloeoides</name>
    <dbReference type="NCBI Taxonomy" id="75659"/>
    <lineage>
        <taxon>Bacteria</taxon>
        <taxon>Pseudomonadati</taxon>
        <taxon>Pseudomonadota</taxon>
        <taxon>Betaproteobacteria</taxon>
        <taxon>Burkholderiales</taxon>
        <taxon>Oxalobacteraceae</taxon>
        <taxon>Telluria group</taxon>
        <taxon>Duganella</taxon>
    </lineage>
</organism>
<dbReference type="RefSeq" id="WP_019924370.1">
    <property type="nucleotide sequence ID" value="NZ_CP140152.1"/>
</dbReference>
<feature type="domain" description="CHAT" evidence="2">
    <location>
        <begin position="594"/>
        <end position="907"/>
    </location>
</feature>
<dbReference type="Proteomes" id="UP001326110">
    <property type="component" value="Chromosome"/>
</dbReference>
<feature type="chain" id="PRO_5045506141" evidence="1">
    <location>
        <begin position="35"/>
        <end position="908"/>
    </location>
</feature>
<name>A0ABZ0Y046_9BURK</name>
<dbReference type="PANTHER" id="PTHR10098">
    <property type="entry name" value="RAPSYN-RELATED"/>
    <property type="match status" value="1"/>
</dbReference>
<dbReference type="GeneID" id="43165906"/>
<keyword evidence="4" id="KW-1185">Reference proteome</keyword>
<protein>
    <submittedName>
        <fullName evidence="3">CHAT domain-containing protein</fullName>
    </submittedName>
</protein>
<evidence type="ECO:0000313" key="4">
    <source>
        <dbReference type="Proteomes" id="UP001326110"/>
    </source>
</evidence>
<evidence type="ECO:0000259" key="2">
    <source>
        <dbReference type="Pfam" id="PF12770"/>
    </source>
</evidence>
<reference evidence="3 4" key="1">
    <citation type="submission" date="2023-11" db="EMBL/GenBank/DDBJ databases">
        <title>MicrobeMod: A computational toolkit for identifying prokaryotic methylation and restriction-modification with nanopore sequencing.</title>
        <authorList>
            <person name="Crits-Christoph A."/>
            <person name="Kang S.C."/>
            <person name="Lee H."/>
            <person name="Ostrov N."/>
        </authorList>
    </citation>
    <scope>NUCLEOTIDE SEQUENCE [LARGE SCALE GENOMIC DNA]</scope>
    <source>
        <strain evidence="3 4">ATCC 25935</strain>
    </source>
</reference>
<dbReference type="PANTHER" id="PTHR10098:SF108">
    <property type="entry name" value="TETRATRICOPEPTIDE REPEAT PROTEIN 28"/>
    <property type="match status" value="1"/>
</dbReference>
<evidence type="ECO:0000256" key="1">
    <source>
        <dbReference type="SAM" id="SignalP"/>
    </source>
</evidence>
<dbReference type="InterPro" id="IPR011990">
    <property type="entry name" value="TPR-like_helical_dom_sf"/>
</dbReference>
<dbReference type="Pfam" id="PF12770">
    <property type="entry name" value="CHAT"/>
    <property type="match status" value="1"/>
</dbReference>
<dbReference type="SUPFAM" id="SSF48452">
    <property type="entry name" value="TPR-like"/>
    <property type="match status" value="1"/>
</dbReference>
<dbReference type="InterPro" id="IPR024983">
    <property type="entry name" value="CHAT_dom"/>
</dbReference>
<sequence length="908" mass="94779">MSGPAWPGSHSLRRQQGRAALALAVLLSPAMAPASVAAAPVSAPVSAAPLRAQVEDLAGSGRYRAALAQAEPALALAERNFASGTPAAQMALLEALYAVGHLRYLAGDAQLALQHYSRALAVSQGVAPQLALRWAPILVPAFDELAKRRGAHALAVQQLAPVLAYPGMESAAAWSLRFDVRSRLGRAALRAGDAAVAQRELALAFEERVAAIGITLQTPIMVAHQRQVRGDLTTLRNVQQRMLETVGALGQTRQISRDDGRPARDYAVRHDWLEADTPAANLVRLHAAEPEWLLAFYHGAFADYARKMQQVPQEEGYVELEMEYAVFGAYLSAAGRWAPAAEAIVQALRLNALRLPAEQAYLTPDHMVAALATRRALVHLAVSHQLAADAADAAGTAGAAGVRTVVGELMQIKELSGAVRLGRAAALRQALAAGSDPVEVVLAALNRLDPNASFEAYAQYSNLDLQLQTLLVPYTAPLTLTPGARLLAQVQGALGDEVLLAYSVHQPLDFATMTWQPPRYLGQLVSAQRVTMAELGPAAAINAELADWRAALLAGAATEHAGGAAAATPVAAVAGLADAFGVEAVAAGGSDVPYRRLLQPLLGKRAAAASYVVWPDAELAQLPFEALVDDSGQYLLARGPWRYLGAVRQLLAAPSASRSGGAAVVLGAPDFDAGPAPVAPAVAAAALRPALQQLRFKALPAAAGEAAAVAAALRGAGQPVQLYSGAQASTQVLRKLHGPRYLHLATHGFFLGEAGGGSEEVLGKDGQAYLHDMQVPQFNSGLALAGVNRAPAAIGNPGLLFASQLAQLDLDGTELAVLSACESGAGMVVAGETVDSLRQSLEAAGARSAVTTLWPVSDAASADLMGHFYRGLAAGLDKGEALRQAKLALAPRWHHPYFWAPYVLSGAR</sequence>
<feature type="signal peptide" evidence="1">
    <location>
        <begin position="1"/>
        <end position="34"/>
    </location>
</feature>
<evidence type="ECO:0000313" key="3">
    <source>
        <dbReference type="EMBL" id="WQH05226.1"/>
    </source>
</evidence>
<proteinExistence type="predicted"/>
<gene>
    <name evidence="3" type="ORF">SR858_02530</name>
</gene>
<accession>A0ABZ0Y046</accession>